<keyword evidence="2" id="KW-1185">Reference proteome</keyword>
<name>A0ABM5P100_9MOLU</name>
<protein>
    <submittedName>
        <fullName evidence="1">Uncharacterized protein</fullName>
    </submittedName>
</protein>
<proteinExistence type="predicted"/>
<gene>
    <name evidence="1" type="ORF">OVS_00730</name>
</gene>
<dbReference type="Proteomes" id="UP000018745">
    <property type="component" value="Chromosome"/>
</dbReference>
<accession>A0ABM5P100</accession>
<evidence type="ECO:0000313" key="2">
    <source>
        <dbReference type="Proteomes" id="UP000018745"/>
    </source>
</evidence>
<sequence>MVIALAEGWVNILWWLLVLRMGELFIEMAQANIRGYFGVLLGVVGQYCKMTGGGI</sequence>
<evidence type="ECO:0000313" key="1">
    <source>
        <dbReference type="EMBL" id="AHC40136.1"/>
    </source>
</evidence>
<reference evidence="1 2" key="1">
    <citation type="journal article" date="2014" name="Genome Announc.">
        <title>Complete Genome Sequence of Mycoplasma ovis Strain Michigan, a Hemoplasma of Sheep with Two Distinct 16S rRNA Genes.</title>
        <authorList>
            <person name="Deshuillers P.L."/>
            <person name="Santos A.P."/>
            <person name="do Nascimento N.C."/>
            <person name="Hampel J.A."/>
            <person name="Bergin I.L."/>
            <person name="Dyson M.C."/>
            <person name="Messick J.B."/>
        </authorList>
    </citation>
    <scope>NUCLEOTIDE SEQUENCE [LARGE SCALE GENOMIC DNA]</scope>
    <source>
        <strain evidence="1 2">Michigan</strain>
    </source>
</reference>
<organism evidence="1 2">
    <name type="scientific">Mycoplasma ovis str. Michigan</name>
    <dbReference type="NCBI Taxonomy" id="1415773"/>
    <lineage>
        <taxon>Bacteria</taxon>
        <taxon>Bacillati</taxon>
        <taxon>Mycoplasmatota</taxon>
        <taxon>Mollicutes</taxon>
        <taxon>Mycoplasmataceae</taxon>
        <taxon>Mycoplasma</taxon>
    </lineage>
</organism>
<dbReference type="EMBL" id="CP006935">
    <property type="protein sequence ID" value="AHC40136.1"/>
    <property type="molecule type" value="Genomic_DNA"/>
</dbReference>